<dbReference type="Proteomes" id="UP000044616">
    <property type="component" value="Unassembled WGS sequence"/>
</dbReference>
<dbReference type="EMBL" id="CCEH01000022">
    <property type="protein sequence ID" value="CDR29032.1"/>
    <property type="molecule type" value="Genomic_DNA"/>
</dbReference>
<dbReference type="Pfam" id="PF04647">
    <property type="entry name" value="AgrB"/>
    <property type="match status" value="1"/>
</dbReference>
<dbReference type="AlphaFoldDB" id="A0A077UN43"/>
<feature type="transmembrane region" description="Helical" evidence="9">
    <location>
        <begin position="124"/>
        <end position="141"/>
    </location>
</feature>
<feature type="transmembrane region" description="Helical" evidence="9">
    <location>
        <begin position="62"/>
        <end position="87"/>
    </location>
</feature>
<keyword evidence="1 9" id="KW-1003">Cell membrane</keyword>
<evidence type="ECO:0000256" key="5">
    <source>
        <dbReference type="ARBA" id="ARBA00022801"/>
    </source>
</evidence>
<keyword evidence="7 9" id="KW-0843">Virulence</keyword>
<organism evidence="10 11">
    <name type="scientific">Staphylococcus schweitzeri</name>
    <dbReference type="NCBI Taxonomy" id="1654388"/>
    <lineage>
        <taxon>Bacteria</taxon>
        <taxon>Bacillati</taxon>
        <taxon>Bacillota</taxon>
        <taxon>Bacilli</taxon>
        <taxon>Bacillales</taxon>
        <taxon>Staphylococcaceae</taxon>
        <taxon>Staphylococcus</taxon>
    </lineage>
</organism>
<evidence type="ECO:0000256" key="9">
    <source>
        <dbReference type="HAMAP-Rule" id="MF_00784"/>
    </source>
</evidence>
<evidence type="ECO:0000256" key="6">
    <source>
        <dbReference type="ARBA" id="ARBA00022989"/>
    </source>
</evidence>
<comment type="similarity">
    <text evidence="9">Belongs to the AgrB family.</text>
</comment>
<dbReference type="GO" id="GO:0009372">
    <property type="term" value="P:quorum sensing"/>
    <property type="evidence" value="ECO:0007669"/>
    <property type="project" value="UniProtKB-UniRule"/>
</dbReference>
<comment type="function">
    <text evidence="9">Essential for the production of a quorum sensing system signal molecule, the autoinducing peptide (AIP). This quorum sensing system is responsible for the regulation of the expression of virulence factor genes. Involved in the proteolytic processing of AgrD, the precursor of AIP.</text>
</comment>
<feature type="transmembrane region" description="Helical" evidence="9">
    <location>
        <begin position="161"/>
        <end position="177"/>
    </location>
</feature>
<keyword evidence="3 9" id="KW-0645">Protease</keyword>
<evidence type="ECO:0000256" key="4">
    <source>
        <dbReference type="ARBA" id="ARBA00022692"/>
    </source>
</evidence>
<evidence type="ECO:0000256" key="8">
    <source>
        <dbReference type="ARBA" id="ARBA00023136"/>
    </source>
</evidence>
<keyword evidence="4 9" id="KW-0812">Transmembrane</keyword>
<comment type="subcellular location">
    <subcellularLocation>
        <location evidence="9">Cell membrane</location>
        <topology evidence="9">Multi-pass membrane protein</topology>
    </subcellularLocation>
</comment>
<dbReference type="SMART" id="SM00793">
    <property type="entry name" value="AgrB"/>
    <property type="match status" value="1"/>
</dbReference>
<keyword evidence="8 9" id="KW-0472">Membrane</keyword>
<reference evidence="10 11" key="1">
    <citation type="submission" date="2014-05" db="EMBL/GenBank/DDBJ databases">
        <authorList>
            <person name="Aslett A.Martin."/>
            <person name="De Silva Nishadi"/>
        </authorList>
    </citation>
    <scope>NUCLEOTIDE SEQUENCE [LARGE SCALE GENOMIC DNA]</scope>
</reference>
<dbReference type="GO" id="GO:0005886">
    <property type="term" value="C:plasma membrane"/>
    <property type="evidence" value="ECO:0007669"/>
    <property type="project" value="UniProtKB-SubCell"/>
</dbReference>
<accession>A0A077UN43</accession>
<evidence type="ECO:0000256" key="7">
    <source>
        <dbReference type="ARBA" id="ARBA00023026"/>
    </source>
</evidence>
<name>A0A077UN43_9STAP</name>
<proteinExistence type="inferred from homology"/>
<dbReference type="EC" id="3.4.-.-" evidence="9"/>
<keyword evidence="6 9" id="KW-1133">Transmembrane helix</keyword>
<feature type="transmembrane region" description="Helical" evidence="9">
    <location>
        <begin position="183"/>
        <end position="202"/>
    </location>
</feature>
<evidence type="ECO:0000313" key="10">
    <source>
        <dbReference type="EMBL" id="CDR29032.1"/>
    </source>
</evidence>
<dbReference type="InterPro" id="IPR006741">
    <property type="entry name" value="AgrB"/>
</dbReference>
<evidence type="ECO:0000256" key="2">
    <source>
        <dbReference type="ARBA" id="ARBA00022654"/>
    </source>
</evidence>
<protein>
    <recommendedName>
        <fullName evidence="9">Accessory gene regulator protein B</fullName>
        <ecNumber evidence="9">3.4.-.-</ecNumber>
    </recommendedName>
</protein>
<dbReference type="HAMAP" id="MF_00784">
    <property type="entry name" value="AgrB"/>
    <property type="match status" value="1"/>
</dbReference>
<dbReference type="GO" id="GO:0008233">
    <property type="term" value="F:peptidase activity"/>
    <property type="evidence" value="ECO:0007669"/>
    <property type="project" value="UniProtKB-UniRule"/>
</dbReference>
<evidence type="ECO:0000313" key="11">
    <source>
        <dbReference type="Proteomes" id="UP000044616"/>
    </source>
</evidence>
<evidence type="ECO:0000256" key="3">
    <source>
        <dbReference type="ARBA" id="ARBA00022670"/>
    </source>
</evidence>
<keyword evidence="2 9" id="KW-0673">Quorum sensing</keyword>
<sequence length="207" mass="23939">MIKDCTKSYNTSEESGVKLNYFDNKIDQFATYLQKRNNLDHIQFLQVRLGMQVLAVNIGKLIVMYTLAYILNIFLFTLITNLTFYLIRRHAHGAHAPSSFWCYVESIILFVLLPLVLANFQINSLIMTIMTVIAIGIIVRYAPAATKKKPIPVRLIKRKKYYSIIISLIFFIITLIIKEPFAQYIQLGIIIEAITLLPIFFIKEDLK</sequence>
<dbReference type="GO" id="GO:0006508">
    <property type="term" value="P:proteolysis"/>
    <property type="evidence" value="ECO:0007669"/>
    <property type="project" value="UniProtKB-KW"/>
</dbReference>
<keyword evidence="5 9" id="KW-0378">Hydrolase</keyword>
<evidence type="ECO:0000256" key="1">
    <source>
        <dbReference type="ARBA" id="ARBA00022475"/>
    </source>
</evidence>
<gene>
    <name evidence="9 10" type="primary">agrB</name>
    <name evidence="10" type="ORF">ERS140147_02221</name>
</gene>